<evidence type="ECO:0000313" key="1">
    <source>
        <dbReference type="EMBL" id="KAJ9121240.1"/>
    </source>
</evidence>
<organism evidence="1 2">
    <name type="scientific">Naganishia onofrii</name>
    <dbReference type="NCBI Taxonomy" id="1851511"/>
    <lineage>
        <taxon>Eukaryota</taxon>
        <taxon>Fungi</taxon>
        <taxon>Dikarya</taxon>
        <taxon>Basidiomycota</taxon>
        <taxon>Agaricomycotina</taxon>
        <taxon>Tremellomycetes</taxon>
        <taxon>Filobasidiales</taxon>
        <taxon>Filobasidiaceae</taxon>
        <taxon>Naganishia</taxon>
    </lineage>
</organism>
<dbReference type="Proteomes" id="UP001234202">
    <property type="component" value="Unassembled WGS sequence"/>
</dbReference>
<dbReference type="EMBL" id="JASBWV010000018">
    <property type="protein sequence ID" value="KAJ9121240.1"/>
    <property type="molecule type" value="Genomic_DNA"/>
</dbReference>
<evidence type="ECO:0000313" key="2">
    <source>
        <dbReference type="Proteomes" id="UP001234202"/>
    </source>
</evidence>
<sequence length="420" mass="45483">MPHAIPLAGRAASTTFGFSCPPVSTFPYPAGYAPVHHVHHHHYHHRLSPNSTPEGINHPYNASGRAFPSRQAWERHTSTTIAQSTGNRPQVFDPDGYPMSHDGGDEGPVVVNVDEPERGSAGGMEMVLHRHSAEPRMQYETTEERIHTEGAQGRLDKPSAVIHGDLQASRSVLSTRCLPNAAIQAAANSMDVDTISTRSVGSDERDSVHSVSVDSGSTRRRLQGGGFIEQDGGLDLPDVETVAEQDAHDQATKSLYESSIAVGPERGVGDQRRTQSLHAGRWVPASPRYSRDGVDFARNREVAAGDTVTKNVSILSRSATADVVTPPFGSTISHPLPTSPDQPSISPPSNSVAHPLPPPPTSTEMIDRLLLTTGLNARQFMRMLEDQTFVLDVERYQRGVEIDVRGGMGRESRSEGREGE</sequence>
<proteinExistence type="predicted"/>
<name>A0ACC2XB36_9TREE</name>
<protein>
    <submittedName>
        <fullName evidence="1">Uncharacterized protein</fullName>
    </submittedName>
</protein>
<comment type="caution">
    <text evidence="1">The sequence shown here is derived from an EMBL/GenBank/DDBJ whole genome shotgun (WGS) entry which is preliminary data.</text>
</comment>
<accession>A0ACC2XB36</accession>
<reference evidence="1" key="1">
    <citation type="submission" date="2023-04" db="EMBL/GenBank/DDBJ databases">
        <title>Draft Genome sequencing of Naganishia species isolated from polar environments using Oxford Nanopore Technology.</title>
        <authorList>
            <person name="Leo P."/>
            <person name="Venkateswaran K."/>
        </authorList>
    </citation>
    <scope>NUCLEOTIDE SEQUENCE</scope>
    <source>
        <strain evidence="1">DBVPG 5303</strain>
    </source>
</reference>
<keyword evidence="2" id="KW-1185">Reference proteome</keyword>
<gene>
    <name evidence="1" type="ORF">QFC24_004916</name>
</gene>